<keyword evidence="3" id="KW-1185">Reference proteome</keyword>
<reference evidence="2" key="1">
    <citation type="submission" date="2023-08" db="EMBL/GenBank/DDBJ databases">
        <authorList>
            <person name="Alioto T."/>
            <person name="Alioto T."/>
            <person name="Gomez Garrido J."/>
        </authorList>
    </citation>
    <scope>NUCLEOTIDE SEQUENCE</scope>
</reference>
<evidence type="ECO:0000313" key="3">
    <source>
        <dbReference type="Proteomes" id="UP001178508"/>
    </source>
</evidence>
<feature type="region of interest" description="Disordered" evidence="1">
    <location>
        <begin position="74"/>
        <end position="105"/>
    </location>
</feature>
<evidence type="ECO:0000313" key="2">
    <source>
        <dbReference type="EMBL" id="CAJ1080571.1"/>
    </source>
</evidence>
<gene>
    <name evidence="2" type="ORF">XNOV1_A011134</name>
</gene>
<dbReference type="Proteomes" id="UP001178508">
    <property type="component" value="Chromosome 19"/>
</dbReference>
<dbReference type="AlphaFoldDB" id="A0AAV1H3I9"/>
<proteinExistence type="predicted"/>
<evidence type="ECO:0000256" key="1">
    <source>
        <dbReference type="SAM" id="MobiDB-lite"/>
    </source>
</evidence>
<name>A0AAV1H3I9_XYRNO</name>
<organism evidence="2 3">
    <name type="scientific">Xyrichtys novacula</name>
    <name type="common">Pearly razorfish</name>
    <name type="synonym">Hemipteronotus novacula</name>
    <dbReference type="NCBI Taxonomy" id="13765"/>
    <lineage>
        <taxon>Eukaryota</taxon>
        <taxon>Metazoa</taxon>
        <taxon>Chordata</taxon>
        <taxon>Craniata</taxon>
        <taxon>Vertebrata</taxon>
        <taxon>Euteleostomi</taxon>
        <taxon>Actinopterygii</taxon>
        <taxon>Neopterygii</taxon>
        <taxon>Teleostei</taxon>
        <taxon>Neoteleostei</taxon>
        <taxon>Acanthomorphata</taxon>
        <taxon>Eupercaria</taxon>
        <taxon>Labriformes</taxon>
        <taxon>Labridae</taxon>
        <taxon>Xyrichtys</taxon>
    </lineage>
</organism>
<accession>A0AAV1H3I9</accession>
<protein>
    <submittedName>
        <fullName evidence="2">Uncharacterized protein</fullName>
    </submittedName>
</protein>
<dbReference type="EMBL" id="OY660882">
    <property type="protein sequence ID" value="CAJ1080571.1"/>
    <property type="molecule type" value="Genomic_DNA"/>
</dbReference>
<sequence length="140" mass="15484">MSINSQHRVGHLRITCRAQQLLSLLTITSKDFSRVMLCFLLQTDCAVHVLVSSFTNDVSDDNHLGTLTCQHKTPLSPLQALPKPPEGPQGPSKILRSRKKKKKFTPSLDDVTRAICQSFCGLKTACKGSVTYKNMQTLSV</sequence>
<feature type="compositionally biased region" description="Basic residues" evidence="1">
    <location>
        <begin position="95"/>
        <end position="104"/>
    </location>
</feature>